<protein>
    <submittedName>
        <fullName evidence="1">Uncharacterized protein</fullName>
    </submittedName>
</protein>
<dbReference type="RefSeq" id="WP_265219575.1">
    <property type="nucleotide sequence ID" value="NZ_JAPEUL010000009.1"/>
</dbReference>
<dbReference type="Proteomes" id="UP001431181">
    <property type="component" value="Unassembled WGS sequence"/>
</dbReference>
<keyword evidence="2" id="KW-1185">Reference proteome</keyword>
<dbReference type="InterPro" id="IPR011256">
    <property type="entry name" value="Reg_factor_effector_dom_sf"/>
</dbReference>
<proteinExistence type="predicted"/>
<dbReference type="EMBL" id="JAPEUL010000009">
    <property type="protein sequence ID" value="MCW4630203.1"/>
    <property type="molecule type" value="Genomic_DNA"/>
</dbReference>
<dbReference type="SUPFAM" id="SSF55136">
    <property type="entry name" value="Probable bacterial effector-binding domain"/>
    <property type="match status" value="1"/>
</dbReference>
<comment type="caution">
    <text evidence="1">The sequence shown here is derived from an EMBL/GenBank/DDBJ whole genome shotgun (WGS) entry which is preliminary data.</text>
</comment>
<gene>
    <name evidence="1" type="ORF">ONZ52_15175</name>
</gene>
<accession>A0ABT3KI24</accession>
<reference evidence="1" key="1">
    <citation type="submission" date="2022-11" db="EMBL/GenBank/DDBJ databases">
        <title>Marinomonas sp. nov., isolated from marine algae.</title>
        <authorList>
            <person name="Choi D.G."/>
            <person name="Kim J.M."/>
            <person name="Lee J.K."/>
            <person name="Baek J.H."/>
            <person name="Jeon C.O."/>
        </authorList>
    </citation>
    <scope>NUCLEOTIDE SEQUENCE</scope>
    <source>
        <strain evidence="1">KJ51-3</strain>
    </source>
</reference>
<evidence type="ECO:0000313" key="1">
    <source>
        <dbReference type="EMBL" id="MCW4630203.1"/>
    </source>
</evidence>
<evidence type="ECO:0000313" key="2">
    <source>
        <dbReference type="Proteomes" id="UP001431181"/>
    </source>
</evidence>
<sequence length="71" mass="8026">MSAKFDHPESFSRAFNENGVINSTLAGGRYAVVRHFGPYDSIRRCLYFLSGTFDSLLFWSVCHTLCDAMVL</sequence>
<name>A0ABT3KI24_9GAMM</name>
<organism evidence="1 2">
    <name type="scientific">Marinomonas rhodophyticola</name>
    <dbReference type="NCBI Taxonomy" id="2992803"/>
    <lineage>
        <taxon>Bacteria</taxon>
        <taxon>Pseudomonadati</taxon>
        <taxon>Pseudomonadota</taxon>
        <taxon>Gammaproteobacteria</taxon>
        <taxon>Oceanospirillales</taxon>
        <taxon>Oceanospirillaceae</taxon>
        <taxon>Marinomonas</taxon>
    </lineage>
</organism>